<name>A0A5C8HUY4_9MICO</name>
<feature type="domain" description="YchJ-like middle NTF2-like" evidence="1">
    <location>
        <begin position="42"/>
        <end position="137"/>
    </location>
</feature>
<dbReference type="AlphaFoldDB" id="A0A5C8HUY4"/>
<organism evidence="2 3">
    <name type="scientific">Microbacterium saccharophilum</name>
    <dbReference type="NCBI Taxonomy" id="1213358"/>
    <lineage>
        <taxon>Bacteria</taxon>
        <taxon>Bacillati</taxon>
        <taxon>Actinomycetota</taxon>
        <taxon>Actinomycetes</taxon>
        <taxon>Micrococcales</taxon>
        <taxon>Microbacteriaceae</taxon>
        <taxon>Microbacterium</taxon>
    </lineage>
</organism>
<dbReference type="InterPro" id="IPR032710">
    <property type="entry name" value="NTF2-like_dom_sf"/>
</dbReference>
<dbReference type="Pfam" id="PF17775">
    <property type="entry name" value="YchJ_M-like"/>
    <property type="match status" value="1"/>
</dbReference>
<dbReference type="Proteomes" id="UP000321949">
    <property type="component" value="Unassembled WGS sequence"/>
</dbReference>
<sequence length="146" mass="15827">MSFGAAASRRGDRPPASSPCPCGGGAFGACCGPVLAGTPASTAEALMRSRYSAFALRDAGHLAATWHPSTRPADLTLDDVTRWERLEILGTEAGRPTDTRGTVEFRAHWVDDRGGRGILHETSRFVFQRERWWYLDGYLDGAVDDG</sequence>
<evidence type="ECO:0000313" key="3">
    <source>
        <dbReference type="Proteomes" id="UP000321949"/>
    </source>
</evidence>
<dbReference type="Gene3D" id="3.10.450.50">
    <property type="match status" value="1"/>
</dbReference>
<dbReference type="EMBL" id="VRSX01000007">
    <property type="protein sequence ID" value="TXK08692.1"/>
    <property type="molecule type" value="Genomic_DNA"/>
</dbReference>
<accession>A0A5C8HUY4</accession>
<dbReference type="OrthoDB" id="21421at2"/>
<proteinExistence type="predicted"/>
<comment type="caution">
    <text evidence="2">The sequence shown here is derived from an EMBL/GenBank/DDBJ whole genome shotgun (WGS) entry which is preliminary data.</text>
</comment>
<evidence type="ECO:0000259" key="1">
    <source>
        <dbReference type="Pfam" id="PF17775"/>
    </source>
</evidence>
<gene>
    <name evidence="2" type="ORF">FVP74_13425</name>
</gene>
<dbReference type="SUPFAM" id="SSF54427">
    <property type="entry name" value="NTF2-like"/>
    <property type="match status" value="1"/>
</dbReference>
<reference evidence="2 3" key="1">
    <citation type="submission" date="2019-08" db="EMBL/GenBank/DDBJ databases">
        <authorList>
            <person name="Dong K."/>
        </authorList>
    </citation>
    <scope>NUCLEOTIDE SEQUENCE [LARGE SCALE GENOMIC DNA]</scope>
    <source>
        <strain evidence="2 3">K-1</strain>
    </source>
</reference>
<dbReference type="RefSeq" id="WP_147050765.1">
    <property type="nucleotide sequence ID" value="NZ_BKAH01000008.1"/>
</dbReference>
<evidence type="ECO:0000313" key="2">
    <source>
        <dbReference type="EMBL" id="TXK08692.1"/>
    </source>
</evidence>
<dbReference type="InterPro" id="IPR048469">
    <property type="entry name" value="YchJ-like_M"/>
</dbReference>
<protein>
    <recommendedName>
        <fullName evidence="1">YchJ-like middle NTF2-like domain-containing protein</fullName>
    </recommendedName>
</protein>
<keyword evidence="3" id="KW-1185">Reference proteome</keyword>